<feature type="compositionally biased region" description="Polar residues" evidence="1">
    <location>
        <begin position="19"/>
        <end position="31"/>
    </location>
</feature>
<dbReference type="Proteomes" id="UP001499878">
    <property type="component" value="Unassembled WGS sequence"/>
</dbReference>
<proteinExistence type="predicted"/>
<comment type="caution">
    <text evidence="2">The sequence shown here is derived from an EMBL/GenBank/DDBJ whole genome shotgun (WGS) entry which is preliminary data.</text>
</comment>
<accession>A0ABP9T8Z7</accession>
<sequence length="109" mass="10820">MAEGSQPQAYSAWRVKSRASGTTPLWSSKTSLRPCRPPPPAGAAPSPTGDGDEEEEDGAEAADGDDGTDVPITAACPADTPPSDSPVPGAPPSDAPEAPLGSGPRSPGE</sequence>
<organism evidence="2 3">
    <name type="scientific">Streptomyces thinghirensis</name>
    <dbReference type="NCBI Taxonomy" id="551547"/>
    <lineage>
        <taxon>Bacteria</taxon>
        <taxon>Bacillati</taxon>
        <taxon>Actinomycetota</taxon>
        <taxon>Actinomycetes</taxon>
        <taxon>Kitasatosporales</taxon>
        <taxon>Streptomycetaceae</taxon>
        <taxon>Streptomyces</taxon>
    </lineage>
</organism>
<protein>
    <submittedName>
        <fullName evidence="2">Uncharacterized protein</fullName>
    </submittedName>
</protein>
<evidence type="ECO:0000313" key="2">
    <source>
        <dbReference type="EMBL" id="GAA5211624.1"/>
    </source>
</evidence>
<gene>
    <name evidence="2" type="ORF">GCM10023323_44020</name>
</gene>
<name>A0ABP9T8Z7_9ACTN</name>
<feature type="compositionally biased region" description="Acidic residues" evidence="1">
    <location>
        <begin position="50"/>
        <end position="68"/>
    </location>
</feature>
<feature type="region of interest" description="Disordered" evidence="1">
    <location>
        <begin position="1"/>
        <end position="109"/>
    </location>
</feature>
<feature type="compositionally biased region" description="Pro residues" evidence="1">
    <location>
        <begin position="79"/>
        <end position="94"/>
    </location>
</feature>
<reference evidence="3" key="1">
    <citation type="journal article" date="2019" name="Int. J. Syst. Evol. Microbiol.">
        <title>The Global Catalogue of Microorganisms (GCM) 10K type strain sequencing project: providing services to taxonomists for standard genome sequencing and annotation.</title>
        <authorList>
            <consortium name="The Broad Institute Genomics Platform"/>
            <consortium name="The Broad Institute Genome Sequencing Center for Infectious Disease"/>
            <person name="Wu L."/>
            <person name="Ma J."/>
        </authorList>
    </citation>
    <scope>NUCLEOTIDE SEQUENCE [LARGE SCALE GENOMIC DNA]</scope>
    <source>
        <strain evidence="3">JCM 18306</strain>
    </source>
</reference>
<evidence type="ECO:0000256" key="1">
    <source>
        <dbReference type="SAM" id="MobiDB-lite"/>
    </source>
</evidence>
<dbReference type="EMBL" id="BAABJR010000010">
    <property type="protein sequence ID" value="GAA5211624.1"/>
    <property type="molecule type" value="Genomic_DNA"/>
</dbReference>
<evidence type="ECO:0000313" key="3">
    <source>
        <dbReference type="Proteomes" id="UP001499878"/>
    </source>
</evidence>
<keyword evidence="3" id="KW-1185">Reference proteome</keyword>